<evidence type="ECO:0000313" key="1">
    <source>
        <dbReference type="EMBL" id="SUY45695.1"/>
    </source>
</evidence>
<dbReference type="AlphaFoldDB" id="A0A381J6M3"/>
<reference evidence="1 2" key="1">
    <citation type="submission" date="2018-06" db="EMBL/GenBank/DDBJ databases">
        <authorList>
            <consortium name="Pathogen Informatics"/>
            <person name="Doyle S."/>
        </authorList>
    </citation>
    <scope>NUCLEOTIDE SEQUENCE [LARGE SCALE GENOMIC DNA]</scope>
    <source>
        <strain evidence="1 2">NCTC9836</strain>
    </source>
</reference>
<dbReference type="GO" id="GO:0009001">
    <property type="term" value="F:serine O-acetyltransferase activity"/>
    <property type="evidence" value="ECO:0007669"/>
    <property type="project" value="UniProtKB-EC"/>
</dbReference>
<accession>A0A381J6M3</accession>
<dbReference type="Gene3D" id="2.160.10.10">
    <property type="entry name" value="Hexapeptide repeat proteins"/>
    <property type="match status" value="1"/>
</dbReference>
<gene>
    <name evidence="1" type="primary">cysE_1</name>
    <name evidence="1" type="ORF">NCTC9836_00403</name>
</gene>
<dbReference type="InterPro" id="IPR001451">
    <property type="entry name" value="Hexapep"/>
</dbReference>
<dbReference type="EMBL" id="UFWZ01000001">
    <property type="protein sequence ID" value="SUY45695.1"/>
    <property type="molecule type" value="Genomic_DNA"/>
</dbReference>
<dbReference type="InterPro" id="IPR011004">
    <property type="entry name" value="Trimer_LpxA-like_sf"/>
</dbReference>
<protein>
    <submittedName>
        <fullName evidence="1">Serine O-acetyltransferase</fullName>
        <ecNumber evidence="1">2.3.1.30</ecNumber>
    </submittedName>
</protein>
<proteinExistence type="predicted"/>
<sequence length="186" mass="21248">MQRVSKCFKMARDKYYSNEMGCTFSPYNSGQYSIFLYYLANTIFRAGGNYKLATKLYYLNKIMHSVDWYYEIELPEYFGVEHPIGSVLGRAEYSDGFYLFQGCTVGGDKGTEPKYPKLGRNVILYANSTVLGHAIIGNNVVVSTGTTIINDRIPDCSFVFGHLPNLIIKKRNPDEIEKHISDFWIL</sequence>
<name>A0A381J6M3_9CLOT</name>
<dbReference type="Proteomes" id="UP000254664">
    <property type="component" value="Unassembled WGS sequence"/>
</dbReference>
<keyword evidence="2" id="KW-1185">Reference proteome</keyword>
<evidence type="ECO:0000313" key="2">
    <source>
        <dbReference type="Proteomes" id="UP000254664"/>
    </source>
</evidence>
<keyword evidence="1" id="KW-0012">Acyltransferase</keyword>
<organism evidence="1 2">
    <name type="scientific">Clostridium putrefaciens</name>
    <dbReference type="NCBI Taxonomy" id="99675"/>
    <lineage>
        <taxon>Bacteria</taxon>
        <taxon>Bacillati</taxon>
        <taxon>Bacillota</taxon>
        <taxon>Clostridia</taxon>
        <taxon>Eubacteriales</taxon>
        <taxon>Clostridiaceae</taxon>
        <taxon>Clostridium</taxon>
    </lineage>
</organism>
<keyword evidence="1" id="KW-0808">Transferase</keyword>
<dbReference type="EC" id="2.3.1.30" evidence="1"/>
<dbReference type="Pfam" id="PF00132">
    <property type="entry name" value="Hexapep"/>
    <property type="match status" value="1"/>
</dbReference>
<dbReference type="SUPFAM" id="SSF51161">
    <property type="entry name" value="Trimeric LpxA-like enzymes"/>
    <property type="match status" value="1"/>
</dbReference>